<dbReference type="Proteomes" id="UP000076837">
    <property type="component" value="Unassembled WGS sequence"/>
</dbReference>
<organism evidence="1 2">
    <name type="scientific">Didymella rabiei</name>
    <name type="common">Chickpea ascochyta blight fungus</name>
    <name type="synonym">Mycosphaerella rabiei</name>
    <dbReference type="NCBI Taxonomy" id="5454"/>
    <lineage>
        <taxon>Eukaryota</taxon>
        <taxon>Fungi</taxon>
        <taxon>Dikarya</taxon>
        <taxon>Ascomycota</taxon>
        <taxon>Pezizomycotina</taxon>
        <taxon>Dothideomycetes</taxon>
        <taxon>Pleosporomycetidae</taxon>
        <taxon>Pleosporales</taxon>
        <taxon>Pleosporineae</taxon>
        <taxon>Didymellaceae</taxon>
        <taxon>Ascochyta</taxon>
    </lineage>
</organism>
<dbReference type="EMBL" id="JYNV01000103">
    <property type="protein sequence ID" value="KZM26571.1"/>
    <property type="molecule type" value="Genomic_DNA"/>
</dbReference>
<evidence type="ECO:0000313" key="2">
    <source>
        <dbReference type="Proteomes" id="UP000076837"/>
    </source>
</evidence>
<comment type="caution">
    <text evidence="1">The sequence shown here is derived from an EMBL/GenBank/DDBJ whole genome shotgun (WGS) entry which is preliminary data.</text>
</comment>
<sequence>MRTFHIAPDLTFALQHRLHSPLAIRSRLSLDTQHRSVEPLVDRAQHAVALAPTRGLPELIQRRLSAAQDAHG</sequence>
<proteinExistence type="predicted"/>
<keyword evidence="2" id="KW-1185">Reference proteome</keyword>
<dbReference type="AlphaFoldDB" id="A0A163JSZ8"/>
<name>A0A163JSZ8_DIDRA</name>
<accession>A0A163JSZ8</accession>
<reference evidence="1 2" key="1">
    <citation type="journal article" date="2016" name="Sci. Rep.">
        <title>Draft genome sequencing and secretome analysis of fungal phytopathogen Ascochyta rabiei provides insight into the necrotrophic effector repertoire.</title>
        <authorList>
            <person name="Verma S."/>
            <person name="Gazara R.K."/>
            <person name="Nizam S."/>
            <person name="Parween S."/>
            <person name="Chattopadhyay D."/>
            <person name="Verma P.K."/>
        </authorList>
    </citation>
    <scope>NUCLEOTIDE SEQUENCE [LARGE SCALE GENOMIC DNA]</scope>
    <source>
        <strain evidence="1 2">ArDII</strain>
    </source>
</reference>
<protein>
    <submittedName>
        <fullName evidence="1">Catalytic</fullName>
    </submittedName>
</protein>
<gene>
    <name evidence="1" type="ORF">ST47_g2274</name>
</gene>
<evidence type="ECO:0000313" key="1">
    <source>
        <dbReference type="EMBL" id="KZM26571.1"/>
    </source>
</evidence>